<dbReference type="AlphaFoldDB" id="A0A498J1B1"/>
<evidence type="ECO:0000313" key="2">
    <source>
        <dbReference type="Proteomes" id="UP000290289"/>
    </source>
</evidence>
<comment type="caution">
    <text evidence="1">The sequence shown here is derived from an EMBL/GenBank/DDBJ whole genome shotgun (WGS) entry which is preliminary data.</text>
</comment>
<evidence type="ECO:0000313" key="1">
    <source>
        <dbReference type="EMBL" id="RXH87762.1"/>
    </source>
</evidence>
<name>A0A498J1B1_MALDO</name>
<protein>
    <submittedName>
        <fullName evidence="1">Uncharacterized protein</fullName>
    </submittedName>
</protein>
<dbReference type="EMBL" id="RDQH01000336">
    <property type="protein sequence ID" value="RXH87762.1"/>
    <property type="molecule type" value="Genomic_DNA"/>
</dbReference>
<proteinExistence type="predicted"/>
<feature type="non-terminal residue" evidence="1">
    <location>
        <position position="1"/>
    </location>
</feature>
<sequence length="141" mass="16414">WARTLTKLSRGAHQRFACWGNTETTSLCGNGYILEQERVIPVCYFAKEVSCSVLKEDGTYMVMPLFSTSSFDSFFFFFFSLCNFQIWWNRVKLVEHELWQLEEKGLIGILPVQDVAEARAKNTGRYIKCHSTISNHLYYDT</sequence>
<organism evidence="1 2">
    <name type="scientific">Malus domestica</name>
    <name type="common">Apple</name>
    <name type="synonym">Pyrus malus</name>
    <dbReference type="NCBI Taxonomy" id="3750"/>
    <lineage>
        <taxon>Eukaryota</taxon>
        <taxon>Viridiplantae</taxon>
        <taxon>Streptophyta</taxon>
        <taxon>Embryophyta</taxon>
        <taxon>Tracheophyta</taxon>
        <taxon>Spermatophyta</taxon>
        <taxon>Magnoliopsida</taxon>
        <taxon>eudicotyledons</taxon>
        <taxon>Gunneridae</taxon>
        <taxon>Pentapetalae</taxon>
        <taxon>rosids</taxon>
        <taxon>fabids</taxon>
        <taxon>Rosales</taxon>
        <taxon>Rosaceae</taxon>
        <taxon>Amygdaloideae</taxon>
        <taxon>Maleae</taxon>
        <taxon>Malus</taxon>
    </lineage>
</organism>
<keyword evidence="2" id="KW-1185">Reference proteome</keyword>
<gene>
    <name evidence="1" type="ORF">DVH24_034662</name>
</gene>
<reference evidence="1 2" key="1">
    <citation type="submission" date="2018-10" db="EMBL/GenBank/DDBJ databases">
        <title>A high-quality apple genome assembly.</title>
        <authorList>
            <person name="Hu J."/>
        </authorList>
    </citation>
    <scope>NUCLEOTIDE SEQUENCE [LARGE SCALE GENOMIC DNA]</scope>
    <source>
        <strain evidence="2">cv. HFTH1</strain>
        <tissue evidence="1">Young leaf</tissue>
    </source>
</reference>
<accession>A0A498J1B1</accession>
<dbReference type="Proteomes" id="UP000290289">
    <property type="component" value="Chromosome 10"/>
</dbReference>